<evidence type="ECO:0000256" key="7">
    <source>
        <dbReference type="ARBA" id="ARBA00034808"/>
    </source>
</evidence>
<dbReference type="Proteomes" id="UP000028411">
    <property type="component" value="Unassembled WGS sequence"/>
</dbReference>
<dbReference type="GO" id="GO:0000725">
    <property type="term" value="P:recombinational repair"/>
    <property type="evidence" value="ECO:0007669"/>
    <property type="project" value="TreeGrafter"/>
</dbReference>
<evidence type="ECO:0000256" key="5">
    <source>
        <dbReference type="ARBA" id="ARBA00023235"/>
    </source>
</evidence>
<dbReference type="InterPro" id="IPR014017">
    <property type="entry name" value="DNA_helicase_UvrD-like_C"/>
</dbReference>
<dbReference type="InterPro" id="IPR014016">
    <property type="entry name" value="UvrD-like_ATP-bd"/>
</dbReference>
<dbReference type="GO" id="GO:0016887">
    <property type="term" value="F:ATP hydrolysis activity"/>
    <property type="evidence" value="ECO:0007669"/>
    <property type="project" value="RHEA"/>
</dbReference>
<keyword evidence="5" id="KW-0413">Isomerase</keyword>
<dbReference type="PATRIC" id="fig|46429.4.peg.2403"/>
<evidence type="ECO:0000256" key="9">
    <source>
        <dbReference type="ARBA" id="ARBA00048988"/>
    </source>
</evidence>
<dbReference type="InterPro" id="IPR027417">
    <property type="entry name" value="P-loop_NTPase"/>
</dbReference>
<dbReference type="InterPro" id="IPR000212">
    <property type="entry name" value="DNA_helicase_UvrD/REP"/>
</dbReference>
<dbReference type="GO" id="GO:0005524">
    <property type="term" value="F:ATP binding"/>
    <property type="evidence" value="ECO:0007669"/>
    <property type="project" value="UniProtKB-KW"/>
</dbReference>
<feature type="domain" description="UvrD-like helicase ATP-binding" evidence="10">
    <location>
        <begin position="109"/>
        <end position="169"/>
    </location>
</feature>
<evidence type="ECO:0000256" key="3">
    <source>
        <dbReference type="ARBA" id="ARBA00022806"/>
    </source>
</evidence>
<accession>A0A081RDK4</accession>
<keyword evidence="2" id="KW-0378">Hydrolase</keyword>
<evidence type="ECO:0000256" key="2">
    <source>
        <dbReference type="ARBA" id="ARBA00022801"/>
    </source>
</evidence>
<dbReference type="GO" id="GO:0003677">
    <property type="term" value="F:DNA binding"/>
    <property type="evidence" value="ECO:0007669"/>
    <property type="project" value="InterPro"/>
</dbReference>
<keyword evidence="4" id="KW-0067">ATP-binding</keyword>
<comment type="caution">
    <text evidence="12">The sequence shown here is derived from an EMBL/GenBank/DDBJ whole genome shotgun (WGS) entry which is preliminary data.</text>
</comment>
<dbReference type="eggNOG" id="COG0210">
    <property type="taxonomic scope" value="Bacteria"/>
</dbReference>
<evidence type="ECO:0000313" key="13">
    <source>
        <dbReference type="Proteomes" id="UP000028411"/>
    </source>
</evidence>
<protein>
    <recommendedName>
        <fullName evidence="7">DNA 3'-5' helicase</fullName>
        <ecNumber evidence="7">5.6.2.4</ecNumber>
    </recommendedName>
    <alternativeName>
        <fullName evidence="8">DNA 3'-5' helicase II</fullName>
    </alternativeName>
</protein>
<sequence length="617" mass="67830">MLVEAGPGTGKTQMSALRLAGLIRRDLSPGQVLVLSFSRSAVRTLTRRLTVVAAADAHIVEELRYVSVRTFDSWAFRILRLLGNDPSELLRRAHDENIAAVTNAITGPAREVVRQLIGDRRHLIVDEFQDLPGVRGELVLALLDLMAPPGQSGCGFTILGDPAQAIYGFAADKGAMTPRQYWDKVQKLYHGELRIHSLQVNHRATEPLAALSAQLRSVLLGSLPDEEKLKLIRTVIAELPEQSGSLDGLGSESGSKAVLTRTNGEAVRVLQNIMGPGVKGPEAPVRIRAANYASLPPAWIAGLLRPARAPTMPRMQFDRIYERLASIWDDEMRKRLELPACEVAWARLMQASGAPADGTSLDLAELRARLAWPDSFPDDQPLVDDALIVTTVHQSKGMEFDIVTLLDRSADDDVPVPDAPGEEASVGYVGVTRAARALRRSGGDELYPAPRDWKFTGGRSRLCHWRNGWLNLEMGQPGDVDPVGFVDPTLHGGKAGVDDLQAFLLENARTLEGHKVMLCQKNVEGKVHWTIHLQDDREPGRLLGRTKSQLTYDLLHVLHDRGFKLPWRIFNLRISAVGTLTSDAECALEEPDRSSRLWLGVGLFGTGDFKTVKRPAK</sequence>
<feature type="domain" description="UvrD-like helicase C-terminal" evidence="11">
    <location>
        <begin position="385"/>
        <end position="438"/>
    </location>
</feature>
<dbReference type="Pfam" id="PF13361">
    <property type="entry name" value="UvrD_C"/>
    <property type="match status" value="1"/>
</dbReference>
<evidence type="ECO:0000256" key="8">
    <source>
        <dbReference type="ARBA" id="ARBA00034923"/>
    </source>
</evidence>
<name>A0A081RDK4_SPHCR</name>
<dbReference type="AlphaFoldDB" id="A0A081RDK4"/>
<gene>
    <name evidence="12" type="ORF">BV95_02429</name>
</gene>
<evidence type="ECO:0000256" key="1">
    <source>
        <dbReference type="ARBA" id="ARBA00022741"/>
    </source>
</evidence>
<organism evidence="12 13">
    <name type="scientific">Sphingobium chlorophenolicum</name>
    <dbReference type="NCBI Taxonomy" id="46429"/>
    <lineage>
        <taxon>Bacteria</taxon>
        <taxon>Pseudomonadati</taxon>
        <taxon>Pseudomonadota</taxon>
        <taxon>Alphaproteobacteria</taxon>
        <taxon>Sphingomonadales</taxon>
        <taxon>Sphingomonadaceae</taxon>
        <taxon>Sphingobium</taxon>
    </lineage>
</organism>
<dbReference type="PANTHER" id="PTHR11070">
    <property type="entry name" value="UVRD / RECB / PCRA DNA HELICASE FAMILY MEMBER"/>
    <property type="match status" value="1"/>
</dbReference>
<dbReference type="GO" id="GO:0043138">
    <property type="term" value="F:3'-5' DNA helicase activity"/>
    <property type="evidence" value="ECO:0007669"/>
    <property type="project" value="UniProtKB-EC"/>
</dbReference>
<comment type="catalytic activity">
    <reaction evidence="6">
        <text>Couples ATP hydrolysis with the unwinding of duplex DNA by translocating in the 3'-5' direction.</text>
        <dbReference type="EC" id="5.6.2.4"/>
    </reaction>
</comment>
<keyword evidence="1" id="KW-0547">Nucleotide-binding</keyword>
<dbReference type="PANTHER" id="PTHR11070:SF2">
    <property type="entry name" value="ATP-DEPENDENT DNA HELICASE SRS2"/>
    <property type="match status" value="1"/>
</dbReference>
<evidence type="ECO:0000256" key="4">
    <source>
        <dbReference type="ARBA" id="ARBA00022840"/>
    </source>
</evidence>
<dbReference type="Pfam" id="PF00580">
    <property type="entry name" value="UvrD-helicase"/>
    <property type="match status" value="2"/>
</dbReference>
<evidence type="ECO:0000259" key="11">
    <source>
        <dbReference type="Pfam" id="PF13361"/>
    </source>
</evidence>
<evidence type="ECO:0000259" key="10">
    <source>
        <dbReference type="Pfam" id="PF00580"/>
    </source>
</evidence>
<reference evidence="12 13" key="1">
    <citation type="submission" date="2014-02" db="EMBL/GenBank/DDBJ databases">
        <title>Whole genome sequence of Sphingobium chlorophenolicum NBRC 16172.</title>
        <authorList>
            <person name="Gan H.M."/>
            <person name="Gan H.Y."/>
            <person name="Chew T.H."/>
            <person name="Savka M.A."/>
        </authorList>
    </citation>
    <scope>NUCLEOTIDE SEQUENCE [LARGE SCALE GENOMIC DNA]</scope>
    <source>
        <strain evidence="12 13">NBRC 16172</strain>
    </source>
</reference>
<feature type="domain" description="UvrD-like helicase ATP-binding" evidence="10">
    <location>
        <begin position="1"/>
        <end position="86"/>
    </location>
</feature>
<keyword evidence="3" id="KW-0347">Helicase</keyword>
<comment type="catalytic activity">
    <reaction evidence="9">
        <text>ATP + H2O = ADP + phosphate + H(+)</text>
        <dbReference type="Rhea" id="RHEA:13065"/>
        <dbReference type="ChEBI" id="CHEBI:15377"/>
        <dbReference type="ChEBI" id="CHEBI:15378"/>
        <dbReference type="ChEBI" id="CHEBI:30616"/>
        <dbReference type="ChEBI" id="CHEBI:43474"/>
        <dbReference type="ChEBI" id="CHEBI:456216"/>
        <dbReference type="EC" id="5.6.2.4"/>
    </reaction>
</comment>
<dbReference type="Gene3D" id="3.40.50.300">
    <property type="entry name" value="P-loop containing nucleotide triphosphate hydrolases"/>
    <property type="match status" value="2"/>
</dbReference>
<dbReference type="EC" id="5.6.2.4" evidence="7"/>
<dbReference type="SUPFAM" id="SSF52540">
    <property type="entry name" value="P-loop containing nucleoside triphosphate hydrolases"/>
    <property type="match status" value="1"/>
</dbReference>
<proteinExistence type="predicted"/>
<evidence type="ECO:0000256" key="6">
    <source>
        <dbReference type="ARBA" id="ARBA00034617"/>
    </source>
</evidence>
<dbReference type="EMBL" id="JFHR01000025">
    <property type="protein sequence ID" value="KEQ53277.1"/>
    <property type="molecule type" value="Genomic_DNA"/>
</dbReference>
<evidence type="ECO:0000313" key="12">
    <source>
        <dbReference type="EMBL" id="KEQ53277.1"/>
    </source>
</evidence>